<evidence type="ECO:0000313" key="1">
    <source>
        <dbReference type="EMBL" id="SPQ18048.1"/>
    </source>
</evidence>
<proteinExistence type="predicted"/>
<dbReference type="Gene3D" id="3.40.50.150">
    <property type="entry name" value="Vaccinia Virus protein VP39"/>
    <property type="match status" value="1"/>
</dbReference>
<dbReference type="AlphaFoldDB" id="A0A446B6I5"/>
<organism evidence="1 2">
    <name type="scientific">Thermothielavioides terrestris</name>
    <dbReference type="NCBI Taxonomy" id="2587410"/>
    <lineage>
        <taxon>Eukaryota</taxon>
        <taxon>Fungi</taxon>
        <taxon>Dikarya</taxon>
        <taxon>Ascomycota</taxon>
        <taxon>Pezizomycotina</taxon>
        <taxon>Sordariomycetes</taxon>
        <taxon>Sordariomycetidae</taxon>
        <taxon>Sordariales</taxon>
        <taxon>Chaetomiaceae</taxon>
        <taxon>Thermothielavioides</taxon>
    </lineage>
</organism>
<evidence type="ECO:0000313" key="2">
    <source>
        <dbReference type="Proteomes" id="UP000289323"/>
    </source>
</evidence>
<gene>
    <name evidence="1" type="ORF">TT172_LOCUS467</name>
</gene>
<dbReference type="PANTHER" id="PTHR14614:SF156">
    <property type="entry name" value="PROTEIN-LYSINE N-METHYLTRANSFERASE EFM2"/>
    <property type="match status" value="1"/>
</dbReference>
<sequence length="456" mass="50705">MRDPDLLPPLEDQLPLLWQKPAYSVLLASLQKLRVKPRVWSPLVSRAGSPAEEQAAVAYDRQEIIQFLSGIIKSSLEWLGSDEQEVIWDEASKRMSERCGRTAMGEMTRIWDFESQDYGAFSLEIREPPLTGDSLGHKTWGSSYALAQLLHDFAAGPLAHLFLPGVMSTPEEVLELGSGTGLLGLAAACIWRTSVVLTDLPGIVPNLTHNANINQEVVERRGGRVEVAQLTWGGNEDETDPRFQTLHRYQLIIVADPLYDDDHPALLTSAIDEQLALSEHARLLVMVPQRDSTTERLLGTLKDELARRRSPLICLEENVVEGQDDWGDEHGDGESEAVGFWWEASLAFDSDSEFMDEPLDRRASALAVILSGTPQEVGEDDEHGVWYLDRHGTCLVGARHRHDKDGGVYFASYSDVLEANISTREEALNDAIDDILGLAYDTTYPINARLLAESQH</sequence>
<dbReference type="InterPro" id="IPR019410">
    <property type="entry name" value="Methyltransf_16"/>
</dbReference>
<protein>
    <submittedName>
        <fullName evidence="1">2acb4690-740d-4474-a254-4fb678cd79fd</fullName>
    </submittedName>
</protein>
<name>A0A446B6I5_9PEZI</name>
<dbReference type="PANTHER" id="PTHR14614">
    <property type="entry name" value="HEPATOCELLULAR CARCINOMA-ASSOCIATED ANTIGEN"/>
    <property type="match status" value="1"/>
</dbReference>
<dbReference type="EMBL" id="OUUZ01000001">
    <property type="protein sequence ID" value="SPQ18048.1"/>
    <property type="molecule type" value="Genomic_DNA"/>
</dbReference>
<dbReference type="GO" id="GO:0005829">
    <property type="term" value="C:cytosol"/>
    <property type="evidence" value="ECO:0007669"/>
    <property type="project" value="TreeGrafter"/>
</dbReference>
<dbReference type="Proteomes" id="UP000289323">
    <property type="component" value="Unassembled WGS sequence"/>
</dbReference>
<dbReference type="InterPro" id="IPR029063">
    <property type="entry name" value="SAM-dependent_MTases_sf"/>
</dbReference>
<accession>A0A446B6I5</accession>
<dbReference type="GO" id="GO:0008757">
    <property type="term" value="F:S-adenosylmethionine-dependent methyltransferase activity"/>
    <property type="evidence" value="ECO:0007669"/>
    <property type="project" value="UniProtKB-ARBA"/>
</dbReference>
<dbReference type="Pfam" id="PF10294">
    <property type="entry name" value="Methyltransf_16"/>
    <property type="match status" value="1"/>
</dbReference>
<dbReference type="SUPFAM" id="SSF53335">
    <property type="entry name" value="S-adenosyl-L-methionine-dependent methyltransferases"/>
    <property type="match status" value="1"/>
</dbReference>
<reference evidence="1 2" key="1">
    <citation type="submission" date="2018-04" db="EMBL/GenBank/DDBJ databases">
        <authorList>
            <person name="Huttner S."/>
            <person name="Dainat J."/>
        </authorList>
    </citation>
    <scope>NUCLEOTIDE SEQUENCE [LARGE SCALE GENOMIC DNA]</scope>
</reference>